<reference evidence="1 2" key="1">
    <citation type="submission" date="2018-11" db="EMBL/GenBank/DDBJ databases">
        <authorList>
            <consortium name="Pathogen Informatics"/>
        </authorList>
    </citation>
    <scope>NUCLEOTIDE SEQUENCE [LARGE SCALE GENOMIC DNA]</scope>
    <source>
        <strain>Denwood</strain>
        <strain evidence="2">Zambia</strain>
    </source>
</reference>
<organism evidence="1 2">
    <name type="scientific">Schistosoma mattheei</name>
    <dbReference type="NCBI Taxonomy" id="31246"/>
    <lineage>
        <taxon>Eukaryota</taxon>
        <taxon>Metazoa</taxon>
        <taxon>Spiralia</taxon>
        <taxon>Lophotrochozoa</taxon>
        <taxon>Platyhelminthes</taxon>
        <taxon>Trematoda</taxon>
        <taxon>Digenea</taxon>
        <taxon>Strigeidida</taxon>
        <taxon>Schistosomatoidea</taxon>
        <taxon>Schistosomatidae</taxon>
        <taxon>Schistosoma</taxon>
    </lineage>
</organism>
<gene>
    <name evidence="1" type="ORF">SMTD_LOCUS7513</name>
</gene>
<keyword evidence="2" id="KW-1185">Reference proteome</keyword>
<dbReference type="Proteomes" id="UP000269396">
    <property type="component" value="Unassembled WGS sequence"/>
</dbReference>
<evidence type="ECO:0000313" key="1">
    <source>
        <dbReference type="EMBL" id="VDP39870.1"/>
    </source>
</evidence>
<name>A0A183NZH3_9TREM</name>
<sequence length="68" mass="7386">MWNIFAVTFASASSLSAGMSSGPVDLSDGHADLFDCLPSKWSGPLLGTSRRLTAAYRRIALQHLHCHR</sequence>
<evidence type="ECO:0000313" key="2">
    <source>
        <dbReference type="Proteomes" id="UP000269396"/>
    </source>
</evidence>
<accession>A0A183NZH3</accession>
<protein>
    <submittedName>
        <fullName evidence="1">Uncharacterized protein</fullName>
    </submittedName>
</protein>
<proteinExistence type="predicted"/>
<dbReference type="AlphaFoldDB" id="A0A183NZH3"/>
<dbReference type="EMBL" id="UZAL01028279">
    <property type="protein sequence ID" value="VDP39870.1"/>
    <property type="molecule type" value="Genomic_DNA"/>
</dbReference>